<sequence>MDGDQIRRSSSDRNLEYSRCRRNGVHYATIAEFLASLNINDTTLGSVQDLKTLTLEDYLKIMRGADKEQGDGDITLETRKKEKKAIQEINRQRQSDLKNSGKSHIISQYAEQIWI</sequence>
<protein>
    <submittedName>
        <fullName evidence="2">Uncharacterized protein</fullName>
    </submittedName>
</protein>
<gene>
    <name evidence="2" type="primary">LOC108004775</name>
</gene>
<keyword evidence="1" id="KW-1185">Reference proteome</keyword>
<dbReference type="AlphaFoldDB" id="A0AB39YWY9"/>
<evidence type="ECO:0000313" key="1">
    <source>
        <dbReference type="Proteomes" id="UP001652628"/>
    </source>
</evidence>
<accession>A0AB39YWY9</accession>
<name>A0AB39YWY9_DROSZ</name>
<reference evidence="2" key="1">
    <citation type="submission" date="2025-08" db="UniProtKB">
        <authorList>
            <consortium name="RefSeq"/>
        </authorList>
    </citation>
    <scope>IDENTIFICATION</scope>
</reference>
<dbReference type="RefSeq" id="XP_016923313.2">
    <property type="nucleotide sequence ID" value="XM_017067824.3"/>
</dbReference>
<dbReference type="GeneID" id="108004775"/>
<organism evidence="1 2">
    <name type="scientific">Drosophila suzukii</name>
    <name type="common">Spotted-wing drosophila fruit fly</name>
    <dbReference type="NCBI Taxonomy" id="28584"/>
    <lineage>
        <taxon>Eukaryota</taxon>
        <taxon>Metazoa</taxon>
        <taxon>Ecdysozoa</taxon>
        <taxon>Arthropoda</taxon>
        <taxon>Hexapoda</taxon>
        <taxon>Insecta</taxon>
        <taxon>Pterygota</taxon>
        <taxon>Neoptera</taxon>
        <taxon>Endopterygota</taxon>
        <taxon>Diptera</taxon>
        <taxon>Brachycera</taxon>
        <taxon>Muscomorpha</taxon>
        <taxon>Ephydroidea</taxon>
        <taxon>Drosophilidae</taxon>
        <taxon>Drosophila</taxon>
        <taxon>Sophophora</taxon>
    </lineage>
</organism>
<proteinExistence type="predicted"/>
<evidence type="ECO:0000313" key="2">
    <source>
        <dbReference type="RefSeq" id="XP_016923313.2"/>
    </source>
</evidence>
<dbReference type="Proteomes" id="UP001652628">
    <property type="component" value="Chromosome X"/>
</dbReference>